<organism evidence="1 2">
    <name type="scientific">Lithospermum erythrorhizon</name>
    <name type="common">Purple gromwell</name>
    <name type="synonym">Lithospermum officinale var. erythrorhizon</name>
    <dbReference type="NCBI Taxonomy" id="34254"/>
    <lineage>
        <taxon>Eukaryota</taxon>
        <taxon>Viridiplantae</taxon>
        <taxon>Streptophyta</taxon>
        <taxon>Embryophyta</taxon>
        <taxon>Tracheophyta</taxon>
        <taxon>Spermatophyta</taxon>
        <taxon>Magnoliopsida</taxon>
        <taxon>eudicotyledons</taxon>
        <taxon>Gunneridae</taxon>
        <taxon>Pentapetalae</taxon>
        <taxon>asterids</taxon>
        <taxon>lamiids</taxon>
        <taxon>Boraginales</taxon>
        <taxon>Boraginaceae</taxon>
        <taxon>Boraginoideae</taxon>
        <taxon>Lithospermeae</taxon>
        <taxon>Lithospermum</taxon>
    </lineage>
</organism>
<evidence type="ECO:0000313" key="1">
    <source>
        <dbReference type="EMBL" id="GAA0175885.1"/>
    </source>
</evidence>
<comment type="caution">
    <text evidence="1">The sequence shown here is derived from an EMBL/GenBank/DDBJ whole genome shotgun (WGS) entry which is preliminary data.</text>
</comment>
<keyword evidence="2" id="KW-1185">Reference proteome</keyword>
<dbReference type="PANTHER" id="PTHR11439">
    <property type="entry name" value="GAG-POL-RELATED RETROTRANSPOSON"/>
    <property type="match status" value="1"/>
</dbReference>
<evidence type="ECO:0008006" key="3">
    <source>
        <dbReference type="Google" id="ProtNLM"/>
    </source>
</evidence>
<dbReference type="PANTHER" id="PTHR11439:SF462">
    <property type="match status" value="1"/>
</dbReference>
<proteinExistence type="predicted"/>
<protein>
    <recommendedName>
        <fullName evidence="3">Polyprotein</fullName>
    </recommendedName>
</protein>
<evidence type="ECO:0000313" key="2">
    <source>
        <dbReference type="Proteomes" id="UP001454036"/>
    </source>
</evidence>
<dbReference type="AlphaFoldDB" id="A0AAV3RI11"/>
<dbReference type="CDD" id="cd09272">
    <property type="entry name" value="RNase_HI_RT_Ty1"/>
    <property type="match status" value="1"/>
</dbReference>
<gene>
    <name evidence="1" type="ORF">LIER_28979</name>
</gene>
<dbReference type="Proteomes" id="UP001454036">
    <property type="component" value="Unassembled WGS sequence"/>
</dbReference>
<dbReference type="EMBL" id="BAABME010009827">
    <property type="protein sequence ID" value="GAA0175885.1"/>
    <property type="molecule type" value="Genomic_DNA"/>
</dbReference>
<reference evidence="1 2" key="1">
    <citation type="submission" date="2024-01" db="EMBL/GenBank/DDBJ databases">
        <title>The complete chloroplast genome sequence of Lithospermum erythrorhizon: insights into the phylogenetic relationship among Boraginaceae species and the maternal lineages of purple gromwells.</title>
        <authorList>
            <person name="Okada T."/>
            <person name="Watanabe K."/>
        </authorList>
    </citation>
    <scope>NUCLEOTIDE SEQUENCE [LARGE SCALE GENOMIC DNA]</scope>
</reference>
<accession>A0AAV3RI11</accession>
<sequence>MTLWYITLDMSNEPGLGGPSAGPAHKPGGAVSWQSKLQKCVALLTTEAEYIAMTECCKEMLWIKKLFKDLVSRYFILLGSSPVSWKSKKQTTVSRSSAEAEYRAMTFCCAEIKRLKCFLASLGVFHAQPVRLFCDNQAALHIASNPVFHEHLFTKALRALKFSFLPSKLAFAIFMLHLEGDQEVLCIYTTFPSVSLYKKNLQVYEGKLYFIMEAVGTRQADQMLGWGQIRLRLVLQVEERRKWSCEIVELA</sequence>
<name>A0AAV3RI11_LITER</name>